<sequence>MDQIQEFNHRATFDNASRDRRLANVIHRLGELVAHWPEPKSPIDYLLVVPFITRLPEDIITLILSYHHLPDYDKGAILVAALEFALRDPKAALPTLESALASKDLFPL</sequence>
<organism evidence="1">
    <name type="scientific">Spongospora subterranea</name>
    <dbReference type="NCBI Taxonomy" id="70186"/>
    <lineage>
        <taxon>Eukaryota</taxon>
        <taxon>Sar</taxon>
        <taxon>Rhizaria</taxon>
        <taxon>Endomyxa</taxon>
        <taxon>Phytomyxea</taxon>
        <taxon>Plasmodiophorida</taxon>
        <taxon>Plasmodiophoridae</taxon>
        <taxon>Spongospora</taxon>
    </lineage>
</organism>
<evidence type="ECO:0000313" key="1">
    <source>
        <dbReference type="EMBL" id="CRZ11845.1"/>
    </source>
</evidence>
<reference evidence="1" key="1">
    <citation type="submission" date="2015-04" db="EMBL/GenBank/DDBJ databases">
        <title>The genome sequence of the plant pathogenic Rhizarian Plasmodiophora brassicae reveals insights in its biotrophic life cycle and the origin of chitin synthesis.</title>
        <authorList>
            <person name="Schwelm A."/>
            <person name="Fogelqvist J."/>
            <person name="Knaust A."/>
            <person name="Julke S."/>
            <person name="Lilja T."/>
            <person name="Dhandapani V."/>
            <person name="Bonilla-Rosso G."/>
            <person name="Karlsson M."/>
            <person name="Shevchenko A."/>
            <person name="Choi S.R."/>
            <person name="Kim H.G."/>
            <person name="Park J.Y."/>
            <person name="Lim Y.P."/>
            <person name="Ludwig-Muller J."/>
            <person name="Dixelius C."/>
        </authorList>
    </citation>
    <scope>NUCLEOTIDE SEQUENCE</scope>
    <source>
        <tissue evidence="1">Potato root galls</tissue>
    </source>
</reference>
<protein>
    <submittedName>
        <fullName evidence="1">Uncharacterized protein</fullName>
    </submittedName>
</protein>
<dbReference type="AlphaFoldDB" id="A0A0H5RC91"/>
<dbReference type="EMBL" id="HACM01011403">
    <property type="protein sequence ID" value="CRZ11845.1"/>
    <property type="molecule type" value="Transcribed_RNA"/>
</dbReference>
<proteinExistence type="predicted"/>
<accession>A0A0H5RC91</accession>
<name>A0A0H5RC91_9EUKA</name>